<name>A0AAW2F4F9_9HYME</name>
<proteinExistence type="predicted"/>
<keyword evidence="3" id="KW-1185">Reference proteome</keyword>
<gene>
    <name evidence="2" type="ORF">PUN28_013756</name>
</gene>
<comment type="caution">
    <text evidence="2">The sequence shown here is derived from an EMBL/GenBank/DDBJ whole genome shotgun (WGS) entry which is preliminary data.</text>
</comment>
<protein>
    <submittedName>
        <fullName evidence="2">Uncharacterized protein</fullName>
    </submittedName>
</protein>
<feature type="region of interest" description="Disordered" evidence="1">
    <location>
        <begin position="31"/>
        <end position="105"/>
    </location>
</feature>
<sequence length="141" mass="15915">MKRNRNRPTERKPCCAPLFPVPGATFTREYTRQRSTDCVGAPRLPPSTPRTVQQTRSSAKACAKKKRKGNGRERRLACASDKRRKTPRREERRGVCNRSRDLREKQAKRVCKARGLSASSRVCSVSRVHGTSAACPRPPEL</sequence>
<feature type="compositionally biased region" description="Basic and acidic residues" evidence="1">
    <location>
        <begin position="88"/>
        <end position="105"/>
    </location>
</feature>
<reference evidence="2 3" key="1">
    <citation type="submission" date="2023-03" db="EMBL/GenBank/DDBJ databases">
        <title>High recombination rates correlate with genetic variation in Cardiocondyla obscurior ants.</title>
        <authorList>
            <person name="Errbii M."/>
        </authorList>
    </citation>
    <scope>NUCLEOTIDE SEQUENCE [LARGE SCALE GENOMIC DNA]</scope>
    <source>
        <strain evidence="2">Alpha-2009</strain>
        <tissue evidence="2">Whole body</tissue>
    </source>
</reference>
<evidence type="ECO:0000313" key="2">
    <source>
        <dbReference type="EMBL" id="KAL0110312.1"/>
    </source>
</evidence>
<dbReference type="AlphaFoldDB" id="A0AAW2F4F9"/>
<dbReference type="EMBL" id="JADYXP020000014">
    <property type="protein sequence ID" value="KAL0110312.1"/>
    <property type="molecule type" value="Genomic_DNA"/>
</dbReference>
<evidence type="ECO:0000256" key="1">
    <source>
        <dbReference type="SAM" id="MobiDB-lite"/>
    </source>
</evidence>
<evidence type="ECO:0000313" key="3">
    <source>
        <dbReference type="Proteomes" id="UP001430953"/>
    </source>
</evidence>
<accession>A0AAW2F4F9</accession>
<dbReference type="Proteomes" id="UP001430953">
    <property type="component" value="Unassembled WGS sequence"/>
</dbReference>
<organism evidence="2 3">
    <name type="scientific">Cardiocondyla obscurior</name>
    <dbReference type="NCBI Taxonomy" id="286306"/>
    <lineage>
        <taxon>Eukaryota</taxon>
        <taxon>Metazoa</taxon>
        <taxon>Ecdysozoa</taxon>
        <taxon>Arthropoda</taxon>
        <taxon>Hexapoda</taxon>
        <taxon>Insecta</taxon>
        <taxon>Pterygota</taxon>
        <taxon>Neoptera</taxon>
        <taxon>Endopterygota</taxon>
        <taxon>Hymenoptera</taxon>
        <taxon>Apocrita</taxon>
        <taxon>Aculeata</taxon>
        <taxon>Formicoidea</taxon>
        <taxon>Formicidae</taxon>
        <taxon>Myrmicinae</taxon>
        <taxon>Cardiocondyla</taxon>
    </lineage>
</organism>